<evidence type="ECO:0000313" key="1">
    <source>
        <dbReference type="EMBL" id="AOJ05216.1"/>
    </source>
</evidence>
<protein>
    <submittedName>
        <fullName evidence="1">Uncharacterized protein</fullName>
    </submittedName>
</protein>
<dbReference type="KEGG" id="buu:WS70_26270"/>
<dbReference type="Proteomes" id="UP000062519">
    <property type="component" value="Chromosome 2"/>
</dbReference>
<evidence type="ECO:0000313" key="2">
    <source>
        <dbReference type="Proteomes" id="UP000062519"/>
    </source>
</evidence>
<proteinExistence type="predicted"/>
<accession>A0A1B4FNI2</accession>
<dbReference type="AlphaFoldDB" id="A0A1B4FNI2"/>
<gene>
    <name evidence="1" type="ORF">WS70_26270</name>
</gene>
<reference evidence="1 2" key="1">
    <citation type="submission" date="2015-12" db="EMBL/GenBank/DDBJ databases">
        <title>Diversity of Burkholderia near neighbor genomes.</title>
        <authorList>
            <person name="Sahl J."/>
            <person name="Wagner D."/>
            <person name="Keim P."/>
        </authorList>
    </citation>
    <scope>NUCLEOTIDE SEQUENCE [LARGE SCALE GENOMIC DNA]</scope>
    <source>
        <strain evidence="1 2">BDU6</strain>
    </source>
</reference>
<name>A0A1B4FNI2_9BURK</name>
<sequence>MHRAALAAHGRLLFGCDCRREVLPVARMARQRIMRAIAFIWQSNIFPEYVSTRTYLDMQGEMKSREWESVGM</sequence>
<keyword evidence="2" id="KW-1185">Reference proteome</keyword>
<dbReference type="EMBL" id="CP013387">
    <property type="protein sequence ID" value="AOJ05216.1"/>
    <property type="molecule type" value="Genomic_DNA"/>
</dbReference>
<organism evidence="1 2">
    <name type="scientific">Burkholderia mayonis</name>
    <dbReference type="NCBI Taxonomy" id="1385591"/>
    <lineage>
        <taxon>Bacteria</taxon>
        <taxon>Pseudomonadati</taxon>
        <taxon>Pseudomonadota</taxon>
        <taxon>Betaproteobacteria</taxon>
        <taxon>Burkholderiales</taxon>
        <taxon>Burkholderiaceae</taxon>
        <taxon>Burkholderia</taxon>
        <taxon>pseudomallei group</taxon>
    </lineage>
</organism>